<name>A0A0K2UMA0_LEPSM</name>
<accession>A0A0K2UMA0</accession>
<protein>
    <submittedName>
        <fullName evidence="1">Uncharacterized protein</fullName>
    </submittedName>
</protein>
<evidence type="ECO:0000313" key="1">
    <source>
        <dbReference type="EMBL" id="CDW39379.1"/>
    </source>
</evidence>
<dbReference type="EMBL" id="HACA01022018">
    <property type="protein sequence ID" value="CDW39379.1"/>
    <property type="molecule type" value="Transcribed_RNA"/>
</dbReference>
<dbReference type="AlphaFoldDB" id="A0A0K2UMA0"/>
<proteinExistence type="predicted"/>
<reference evidence="1" key="1">
    <citation type="submission" date="2014-05" db="EMBL/GenBank/DDBJ databases">
        <authorList>
            <person name="Chronopoulou M."/>
        </authorList>
    </citation>
    <scope>NUCLEOTIDE SEQUENCE</scope>
    <source>
        <tissue evidence="1">Whole organism</tissue>
    </source>
</reference>
<organism evidence="1">
    <name type="scientific">Lepeophtheirus salmonis</name>
    <name type="common">Salmon louse</name>
    <name type="synonym">Caligus salmonis</name>
    <dbReference type="NCBI Taxonomy" id="72036"/>
    <lineage>
        <taxon>Eukaryota</taxon>
        <taxon>Metazoa</taxon>
        <taxon>Ecdysozoa</taxon>
        <taxon>Arthropoda</taxon>
        <taxon>Crustacea</taxon>
        <taxon>Multicrustacea</taxon>
        <taxon>Hexanauplia</taxon>
        <taxon>Copepoda</taxon>
        <taxon>Siphonostomatoida</taxon>
        <taxon>Caligidae</taxon>
        <taxon>Lepeophtheirus</taxon>
    </lineage>
</organism>
<sequence>MKSTTSLGLLRILKQVRISNRGIYNYTGLTIRFIQVTRKKLEGSKNPHRTISR</sequence>